<dbReference type="Proteomes" id="UP000245657">
    <property type="component" value="Unassembled WGS sequence"/>
</dbReference>
<evidence type="ECO:0000313" key="4">
    <source>
        <dbReference type="Proteomes" id="UP000245657"/>
    </source>
</evidence>
<organism evidence="3 4">
    <name type="scientific">Methanospirillum lacunae</name>
    <dbReference type="NCBI Taxonomy" id="668570"/>
    <lineage>
        <taxon>Archaea</taxon>
        <taxon>Methanobacteriati</taxon>
        <taxon>Methanobacteriota</taxon>
        <taxon>Stenosarchaea group</taxon>
        <taxon>Methanomicrobia</taxon>
        <taxon>Methanomicrobiales</taxon>
        <taxon>Methanospirillaceae</taxon>
        <taxon>Methanospirillum</taxon>
    </lineage>
</organism>
<feature type="transmembrane region" description="Helical" evidence="1">
    <location>
        <begin position="145"/>
        <end position="171"/>
    </location>
</feature>
<gene>
    <name evidence="3" type="ORF">DK846_16755</name>
</gene>
<evidence type="ECO:0000259" key="2">
    <source>
        <dbReference type="Pfam" id="PF13386"/>
    </source>
</evidence>
<dbReference type="OrthoDB" id="137165at2157"/>
<dbReference type="InterPro" id="IPR039447">
    <property type="entry name" value="UreH-like_TM_dom"/>
</dbReference>
<keyword evidence="1" id="KW-0812">Transmembrane</keyword>
<accession>A0A2V2MWP0</accession>
<proteinExistence type="predicted"/>
<dbReference type="Pfam" id="PF13386">
    <property type="entry name" value="DsbD_2"/>
    <property type="match status" value="1"/>
</dbReference>
<feature type="transmembrane region" description="Helical" evidence="1">
    <location>
        <begin position="49"/>
        <end position="68"/>
    </location>
</feature>
<dbReference type="AlphaFoldDB" id="A0A2V2MWP0"/>
<protein>
    <recommendedName>
        <fullName evidence="2">Urease accessory protein UreH-like transmembrane domain-containing protein</fullName>
    </recommendedName>
</protein>
<dbReference type="EMBL" id="QGMY01000018">
    <property type="protein sequence ID" value="PWR69826.1"/>
    <property type="molecule type" value="Genomic_DNA"/>
</dbReference>
<feature type="transmembrane region" description="Helical" evidence="1">
    <location>
        <begin position="74"/>
        <end position="95"/>
    </location>
</feature>
<dbReference type="GeneID" id="97550086"/>
<feature type="transmembrane region" description="Helical" evidence="1">
    <location>
        <begin position="183"/>
        <end position="201"/>
    </location>
</feature>
<evidence type="ECO:0000313" key="3">
    <source>
        <dbReference type="EMBL" id="PWR69826.1"/>
    </source>
</evidence>
<keyword evidence="1" id="KW-1133">Transmembrane helix</keyword>
<sequence length="202" mass="21653">MIETIASGILLGLSTGLFCLASCAPIMVPFMLGEKRNLKKIVSTTINLSIGRLCAYILIGTAVGIFAANLEENLFHKIGGAALVLVSVLLLLYTFSLIPIHPRFCGCNPKIQSNIPVLFGFLTGINICPPFLLAISYAISLGNLLGSILLFLGFFIGTSIYLVLLIPVGYVGKYENFRVVGRITAILSSIVFFFVGIGYIVG</sequence>
<keyword evidence="1" id="KW-0472">Membrane</keyword>
<reference evidence="3 4" key="1">
    <citation type="submission" date="2018-05" db="EMBL/GenBank/DDBJ databases">
        <title>Draft genome of Methanospirillum lacunae Ki8-1.</title>
        <authorList>
            <person name="Dueholm M.S."/>
            <person name="Nielsen P.H."/>
            <person name="Bakmann L.F."/>
            <person name="Otzen D.E."/>
        </authorList>
    </citation>
    <scope>NUCLEOTIDE SEQUENCE [LARGE SCALE GENOMIC DNA]</scope>
    <source>
        <strain evidence="3 4">Ki8-1</strain>
    </source>
</reference>
<dbReference type="RefSeq" id="WP_109970150.1">
    <property type="nucleotide sequence ID" value="NZ_CP176093.1"/>
</dbReference>
<feature type="transmembrane region" description="Helical" evidence="1">
    <location>
        <begin position="6"/>
        <end position="28"/>
    </location>
</feature>
<name>A0A2V2MWP0_9EURY</name>
<keyword evidence="4" id="KW-1185">Reference proteome</keyword>
<evidence type="ECO:0000256" key="1">
    <source>
        <dbReference type="SAM" id="Phobius"/>
    </source>
</evidence>
<feature type="domain" description="Urease accessory protein UreH-like transmembrane" evidence="2">
    <location>
        <begin position="9"/>
        <end position="196"/>
    </location>
</feature>
<feature type="transmembrane region" description="Helical" evidence="1">
    <location>
        <begin position="115"/>
        <end position="139"/>
    </location>
</feature>
<comment type="caution">
    <text evidence="3">The sequence shown here is derived from an EMBL/GenBank/DDBJ whole genome shotgun (WGS) entry which is preliminary data.</text>
</comment>